<comment type="similarity">
    <text evidence="2">Belongs to the ABC transporter superfamily. ABCG family. PDR (TC 3.A.1.205) subfamily.</text>
</comment>
<name>A0A8H4QDC2_9HYPO</name>
<organism evidence="12 13">
    <name type="scientific">Ophiocordyceps camponoti-floridani</name>
    <dbReference type="NCBI Taxonomy" id="2030778"/>
    <lineage>
        <taxon>Eukaryota</taxon>
        <taxon>Fungi</taxon>
        <taxon>Dikarya</taxon>
        <taxon>Ascomycota</taxon>
        <taxon>Pezizomycotina</taxon>
        <taxon>Sordariomycetes</taxon>
        <taxon>Hypocreomycetidae</taxon>
        <taxon>Hypocreales</taxon>
        <taxon>Ophiocordycipitaceae</taxon>
        <taxon>Ophiocordyceps</taxon>
    </lineage>
</organism>
<evidence type="ECO:0000313" key="13">
    <source>
        <dbReference type="Proteomes" id="UP000562929"/>
    </source>
</evidence>
<dbReference type="GO" id="GO:0016887">
    <property type="term" value="F:ATP hydrolysis activity"/>
    <property type="evidence" value="ECO:0007669"/>
    <property type="project" value="InterPro"/>
</dbReference>
<dbReference type="PROSITE" id="PS50893">
    <property type="entry name" value="ABC_TRANSPORTER_2"/>
    <property type="match status" value="2"/>
</dbReference>
<dbReference type="InterPro" id="IPR034003">
    <property type="entry name" value="ABCG_PDR_2"/>
</dbReference>
<dbReference type="Pfam" id="PF00005">
    <property type="entry name" value="ABC_tran"/>
    <property type="match status" value="2"/>
</dbReference>
<evidence type="ECO:0000256" key="7">
    <source>
        <dbReference type="ARBA" id="ARBA00022989"/>
    </source>
</evidence>
<evidence type="ECO:0000256" key="9">
    <source>
        <dbReference type="SAM" id="MobiDB-lite"/>
    </source>
</evidence>
<dbReference type="EMBL" id="JAACLJ010000001">
    <property type="protein sequence ID" value="KAF4595475.1"/>
    <property type="molecule type" value="Genomic_DNA"/>
</dbReference>
<comment type="caution">
    <text evidence="12">The sequence shown here is derived from an EMBL/GenBank/DDBJ whole genome shotgun (WGS) entry which is preliminary data.</text>
</comment>
<feature type="transmembrane region" description="Helical" evidence="10">
    <location>
        <begin position="630"/>
        <end position="648"/>
    </location>
</feature>
<dbReference type="CDD" id="cd03232">
    <property type="entry name" value="ABCG_PDR_domain2"/>
    <property type="match status" value="1"/>
</dbReference>
<keyword evidence="13" id="KW-1185">Reference proteome</keyword>
<dbReference type="GO" id="GO:0005524">
    <property type="term" value="F:ATP binding"/>
    <property type="evidence" value="ECO:0007669"/>
    <property type="project" value="UniProtKB-KW"/>
</dbReference>
<dbReference type="Pfam" id="PF01061">
    <property type="entry name" value="ABC2_membrane"/>
    <property type="match status" value="2"/>
</dbReference>
<feature type="transmembrane region" description="Helical" evidence="10">
    <location>
        <begin position="1247"/>
        <end position="1267"/>
    </location>
</feature>
<dbReference type="CDD" id="cd03233">
    <property type="entry name" value="ABCG_PDR_domain1"/>
    <property type="match status" value="1"/>
</dbReference>
<dbReference type="Gene3D" id="3.40.50.300">
    <property type="entry name" value="P-loop containing nucleotide triphosphate hydrolases"/>
    <property type="match status" value="2"/>
</dbReference>
<keyword evidence="5" id="KW-0547">Nucleotide-binding</keyword>
<protein>
    <submittedName>
        <fullName evidence="12">BMR1-like protein</fullName>
    </submittedName>
</protein>
<comment type="subcellular location">
    <subcellularLocation>
        <location evidence="1">Membrane</location>
        <topology evidence="1">Multi-pass membrane protein</topology>
    </subcellularLocation>
</comment>
<feature type="compositionally biased region" description="Acidic residues" evidence="9">
    <location>
        <begin position="776"/>
        <end position="785"/>
    </location>
</feature>
<evidence type="ECO:0000259" key="11">
    <source>
        <dbReference type="PROSITE" id="PS50893"/>
    </source>
</evidence>
<feature type="transmembrane region" description="Helical" evidence="10">
    <location>
        <begin position="465"/>
        <end position="483"/>
    </location>
</feature>
<dbReference type="Proteomes" id="UP000562929">
    <property type="component" value="Unassembled WGS sequence"/>
</dbReference>
<feature type="region of interest" description="Disordered" evidence="9">
    <location>
        <begin position="765"/>
        <end position="803"/>
    </location>
</feature>
<evidence type="ECO:0000256" key="8">
    <source>
        <dbReference type="ARBA" id="ARBA00023136"/>
    </source>
</evidence>
<evidence type="ECO:0000256" key="3">
    <source>
        <dbReference type="ARBA" id="ARBA00022448"/>
    </source>
</evidence>
<evidence type="ECO:0000256" key="6">
    <source>
        <dbReference type="ARBA" id="ARBA00022840"/>
    </source>
</evidence>
<sequence>MPDHKHEEKVEPGRGSTSTERHRSYRDGTPRARGRQAEAVSVEQAAAEFEDLERELSRKHRIKADVDVEKGAVDDGASDELDLETAFGCGLASQHVGVCWDRVTVLGVAAATNYVKTLPDALLRLVDAVTPLLRLAGLCSRPAEAKLLRDLRGVCRPGEMVLVLGKPGAGCSTLLRVVANQRRGFTAVDGSVRYGPWPASDFGRAEAVYNSEEDAHLATLTVEQTLAFALDVTVPGATPSSRQRVLDMLLRIFNMEHARTTAVGHLSGGERRRVSMAEMMVTRACVQCWDNSTRGLDASTALDFVRSLRVQTDLYRTATIVSLYQASESIYRLFDRVLVLAEGRQVYFGPAADARSHFDGLGFVPASPRQTTADYLVACADGPDPDALSGSFGRSAAGARLETDLTTYLRECHIQDDDDDDNDDDDNRKRPTRSAYRASFRLQLWALARRQFTLKLQDRFNLTLSWVRSIVIALVLGSLYRSLGRTSASAFSRGGLLFGALFFNALQAFSELAGTMLGRAVVDKHRAYGFHRPSALWIAQMAVDQAFAATEILAFSVVVYLMTELVRDAAAFFIFYLLLLSGNVAMTLVFRIIGCLSRDFDRAIRVAVVVITLLVTTSGYMVQYEDEKPWLRWMTWLNVLGLIFGALMENEFGRIELSCAADSLVPSGPGYDDARHQVCTLPGSRPGTLSVRGSDYIARAFSYRSGDMWRNWGIVAAITIVFLLLNVILGEMVRFDGSSGSARVSLRPDDGDGERRALNERLEAAAAARRHQQGPVEEEDREEDHEGGAAVETRPDPELGPDVAPESVVAWQGLTYDVPTTCGRTRRLLAGIDGFVRRGELTALMGASGAGKTTLLDVLVGRKTAGVVGGRIRQWSGRTTAYAEQQPLDEPTQTVREALRFSADLRQRHGIGQAERHAYVEHVLVMLEMEALADCIIGQGLTVEERKRVSIGVELAARPERLLFLDEPTSGLDSRGALNTVRLLRKLAAAGLAVVCTIHQPDADLFGLFDRLLLMQRGGRVAYFGETGPDAAVVRAYFARHGAEPEPTDNVAEFMLEAVGAGSGRRLGDRDWAEAWDDSPERAAVVETVGRLLRSEEAEVGGGGGAGAGTASVGRQLRVVTTRAVRSLWRSPDYVVTRLLGQLAVALVSGLTFLGLDDSRASLQKTVFVMFQVTVVPALVIGQVEVLFHDRRAVAQRETAAGMYPPGVFAAAMAAAEVPVSILCAGLFFSCIYLAPGLSLAASRAGYQFLMILVTQLFSVSLGQAVASLTPSSRVAAQLDPLLVTVLALFCGVTMPASQMPAPFRVWLYPLDPLTRLIGGMVTTALHGLPVRCRPDELSRFSAPEGVTCASYMSDFFAGGGRGYLVGGDDDDDDDGGGGVCEYCAYRVGDEFYGPLGMSFANRWRDLGIFAVFVVTNLGIIFTASRYLRYGRR</sequence>
<dbReference type="InterPro" id="IPR034001">
    <property type="entry name" value="ABCG_PDR_1"/>
</dbReference>
<feature type="transmembrane region" description="Helical" evidence="10">
    <location>
        <begin position="709"/>
        <end position="729"/>
    </location>
</feature>
<dbReference type="SUPFAM" id="SSF52540">
    <property type="entry name" value="P-loop containing nucleoside triphosphate hydrolases"/>
    <property type="match status" value="2"/>
</dbReference>
<feature type="transmembrane region" description="Helical" evidence="10">
    <location>
        <begin position="1407"/>
        <end position="1428"/>
    </location>
</feature>
<dbReference type="PANTHER" id="PTHR19241">
    <property type="entry name" value="ATP-BINDING CASSETTE TRANSPORTER"/>
    <property type="match status" value="1"/>
</dbReference>
<evidence type="ECO:0000256" key="4">
    <source>
        <dbReference type="ARBA" id="ARBA00022692"/>
    </source>
</evidence>
<dbReference type="InterPro" id="IPR003593">
    <property type="entry name" value="AAA+_ATPase"/>
</dbReference>
<feature type="transmembrane region" description="Helical" evidence="10">
    <location>
        <begin position="1135"/>
        <end position="1156"/>
    </location>
</feature>
<dbReference type="OrthoDB" id="245989at2759"/>
<reference evidence="12 13" key="1">
    <citation type="journal article" date="2020" name="G3 (Bethesda)">
        <title>Genetic Underpinnings of Host Manipulation by Ophiocordyceps as Revealed by Comparative Transcriptomics.</title>
        <authorList>
            <person name="Will I."/>
            <person name="Das B."/>
            <person name="Trinh T."/>
            <person name="Brachmann A."/>
            <person name="Ohm R.A."/>
            <person name="de Bekker C."/>
        </authorList>
    </citation>
    <scope>NUCLEOTIDE SEQUENCE [LARGE SCALE GENOMIC DNA]</scope>
    <source>
        <strain evidence="12 13">EC05</strain>
    </source>
</reference>
<feature type="transmembrane region" description="Helical" evidence="10">
    <location>
        <begin position="1208"/>
        <end position="1235"/>
    </location>
</feature>
<feature type="transmembrane region" description="Helical" evidence="10">
    <location>
        <begin position="604"/>
        <end position="623"/>
    </location>
</feature>
<dbReference type="Pfam" id="PF06422">
    <property type="entry name" value="PDR_CDR"/>
    <property type="match status" value="1"/>
</dbReference>
<proteinExistence type="inferred from homology"/>
<keyword evidence="8 10" id="KW-0472">Membrane</keyword>
<evidence type="ECO:0000256" key="2">
    <source>
        <dbReference type="ARBA" id="ARBA00006012"/>
    </source>
</evidence>
<accession>A0A8H4QDC2</accession>
<feature type="transmembrane region" description="Helical" evidence="10">
    <location>
        <begin position="537"/>
        <end position="562"/>
    </location>
</feature>
<evidence type="ECO:0000256" key="10">
    <source>
        <dbReference type="SAM" id="Phobius"/>
    </source>
</evidence>
<dbReference type="InterPro" id="IPR010929">
    <property type="entry name" value="PDR_CDR_ABC"/>
</dbReference>
<feature type="domain" description="ABC transporter" evidence="11">
    <location>
        <begin position="809"/>
        <end position="1042"/>
    </location>
</feature>
<dbReference type="InterPro" id="IPR003439">
    <property type="entry name" value="ABC_transporter-like_ATP-bd"/>
</dbReference>
<feature type="compositionally biased region" description="Basic and acidic residues" evidence="9">
    <location>
        <begin position="1"/>
        <end position="12"/>
    </location>
</feature>
<keyword evidence="4 10" id="KW-0812">Transmembrane</keyword>
<dbReference type="GO" id="GO:0140359">
    <property type="term" value="F:ABC-type transporter activity"/>
    <property type="evidence" value="ECO:0007669"/>
    <property type="project" value="InterPro"/>
</dbReference>
<dbReference type="InterPro" id="IPR027417">
    <property type="entry name" value="P-loop_NTPase"/>
</dbReference>
<dbReference type="PROSITE" id="PS00211">
    <property type="entry name" value="ABC_TRANSPORTER_1"/>
    <property type="match status" value="1"/>
</dbReference>
<dbReference type="GO" id="GO:0016020">
    <property type="term" value="C:membrane"/>
    <property type="evidence" value="ECO:0007669"/>
    <property type="project" value="UniProtKB-SubCell"/>
</dbReference>
<evidence type="ECO:0000313" key="12">
    <source>
        <dbReference type="EMBL" id="KAF4595475.1"/>
    </source>
</evidence>
<evidence type="ECO:0000256" key="5">
    <source>
        <dbReference type="ARBA" id="ARBA00022741"/>
    </source>
</evidence>
<keyword evidence="7 10" id="KW-1133">Transmembrane helix</keyword>
<keyword evidence="6" id="KW-0067">ATP-binding</keyword>
<gene>
    <name evidence="12" type="ORF">GQ602_001088</name>
</gene>
<dbReference type="InterPro" id="IPR013525">
    <property type="entry name" value="ABC2_TM"/>
</dbReference>
<keyword evidence="3" id="KW-0813">Transport</keyword>
<feature type="transmembrane region" description="Helical" evidence="10">
    <location>
        <begin position="1168"/>
        <end position="1188"/>
    </location>
</feature>
<feature type="domain" description="ABC transporter" evidence="11">
    <location>
        <begin position="133"/>
        <end position="367"/>
    </location>
</feature>
<dbReference type="SMART" id="SM00382">
    <property type="entry name" value="AAA"/>
    <property type="match status" value="2"/>
</dbReference>
<feature type="compositionally biased region" description="Basic and acidic residues" evidence="9">
    <location>
        <begin position="19"/>
        <end position="30"/>
    </location>
</feature>
<feature type="region of interest" description="Disordered" evidence="9">
    <location>
        <begin position="1"/>
        <end position="39"/>
    </location>
</feature>
<evidence type="ECO:0000256" key="1">
    <source>
        <dbReference type="ARBA" id="ARBA00004141"/>
    </source>
</evidence>
<feature type="transmembrane region" description="Helical" evidence="10">
    <location>
        <begin position="569"/>
        <end position="592"/>
    </location>
</feature>
<dbReference type="InterPro" id="IPR017871">
    <property type="entry name" value="ABC_transporter-like_CS"/>
</dbReference>
<feature type="transmembrane region" description="Helical" evidence="10">
    <location>
        <begin position="1279"/>
        <end position="1298"/>
    </location>
</feature>
<feature type="transmembrane region" description="Helical" evidence="10">
    <location>
        <begin position="495"/>
        <end position="517"/>
    </location>
</feature>